<dbReference type="InterPro" id="IPR028081">
    <property type="entry name" value="Leu-bd"/>
</dbReference>
<keyword evidence="4" id="KW-0029">Amino-acid transport</keyword>
<comment type="similarity">
    <text evidence="1">Belongs to the leucine-binding protein family.</text>
</comment>
<dbReference type="AlphaFoldDB" id="A0A679JFR4"/>
<evidence type="ECO:0000256" key="5">
    <source>
        <dbReference type="SAM" id="SignalP"/>
    </source>
</evidence>
<gene>
    <name evidence="7" type="ORF">MBUL_03071</name>
</gene>
<name>A0A679JFR4_9HYPH</name>
<reference evidence="7" key="1">
    <citation type="submission" date="2019-12" db="EMBL/GenBank/DDBJ databases">
        <authorList>
            <person name="Cremers G."/>
        </authorList>
    </citation>
    <scope>NUCLEOTIDE SEQUENCE</scope>
    <source>
        <strain evidence="7">Mbul1</strain>
    </source>
</reference>
<feature type="chain" id="PRO_5025408454" description="Leucine-binding protein domain-containing protein" evidence="5">
    <location>
        <begin position="23"/>
        <end position="373"/>
    </location>
</feature>
<evidence type="ECO:0000256" key="4">
    <source>
        <dbReference type="ARBA" id="ARBA00022970"/>
    </source>
</evidence>
<protein>
    <recommendedName>
        <fullName evidence="6">Leucine-binding protein domain-containing protein</fullName>
    </recommendedName>
</protein>
<dbReference type="Pfam" id="PF13458">
    <property type="entry name" value="Peripla_BP_6"/>
    <property type="match status" value="1"/>
</dbReference>
<evidence type="ECO:0000313" key="7">
    <source>
        <dbReference type="EMBL" id="CAA2105197.1"/>
    </source>
</evidence>
<feature type="domain" description="Leucine-binding protein" evidence="6">
    <location>
        <begin position="23"/>
        <end position="360"/>
    </location>
</feature>
<evidence type="ECO:0000259" key="6">
    <source>
        <dbReference type="Pfam" id="PF13458"/>
    </source>
</evidence>
<dbReference type="GO" id="GO:0006865">
    <property type="term" value="P:amino acid transport"/>
    <property type="evidence" value="ECO:0007669"/>
    <property type="project" value="UniProtKB-KW"/>
</dbReference>
<proteinExistence type="inferred from homology"/>
<evidence type="ECO:0000256" key="2">
    <source>
        <dbReference type="ARBA" id="ARBA00022448"/>
    </source>
</evidence>
<sequence length="373" mass="39135">MKYGMALGVALGTLLLAGAAQAEIKIGVVVPVTGPNAAFGAQIKTGATQAIADINKAGGVNGEKLVMTVGDDASDPKQGVSVANKFASEGVKAVVGAFNSGVSIPVSDVLQEAGIIEISPASTAIKYTERGNWNTFRTCGRDDQQGAVAGAYLADKFKGKKIAFVHDKTPYGRGLADETLKALKAKGGTNVIFEGINPGEKDFSSLVSKLKQAGVDVVYFGGLYTEAGLLIRQMRDQGLAAPLMGGDGIADREFSQVGGPGSDGTLMTFSPDARKNPKAKATIDAFKAINFDPEGYTLYSYAAVQILKQAMEATKSSDGQKIATYMHQGKPFDTVIGDISYDKKGDITRPDYVMYMWKKGADGSINYAGNEVP</sequence>
<dbReference type="InterPro" id="IPR000709">
    <property type="entry name" value="Leu_Ile_Val-bd"/>
</dbReference>
<dbReference type="PANTHER" id="PTHR47151">
    <property type="entry name" value="LEU/ILE/VAL-BINDING ABC TRANSPORTER SUBUNIT"/>
    <property type="match status" value="1"/>
</dbReference>
<accession>A0A679JFR4</accession>
<keyword evidence="2" id="KW-0813">Transport</keyword>
<evidence type="ECO:0000256" key="1">
    <source>
        <dbReference type="ARBA" id="ARBA00010062"/>
    </source>
</evidence>
<dbReference type="PRINTS" id="PR00337">
    <property type="entry name" value="LEUILEVALBP"/>
</dbReference>
<evidence type="ECO:0000256" key="3">
    <source>
        <dbReference type="ARBA" id="ARBA00022729"/>
    </source>
</evidence>
<dbReference type="CDD" id="cd06342">
    <property type="entry name" value="PBP1_ABC_LIVBP-like"/>
    <property type="match status" value="1"/>
</dbReference>
<dbReference type="EMBL" id="LR743504">
    <property type="protein sequence ID" value="CAA2105197.1"/>
    <property type="molecule type" value="Genomic_DNA"/>
</dbReference>
<dbReference type="SUPFAM" id="SSF53822">
    <property type="entry name" value="Periplasmic binding protein-like I"/>
    <property type="match status" value="1"/>
</dbReference>
<feature type="signal peptide" evidence="5">
    <location>
        <begin position="1"/>
        <end position="22"/>
    </location>
</feature>
<dbReference type="InterPro" id="IPR028082">
    <property type="entry name" value="Peripla_BP_I"/>
</dbReference>
<dbReference type="Gene3D" id="3.40.50.2300">
    <property type="match status" value="2"/>
</dbReference>
<organism evidence="7">
    <name type="scientific">Methylobacterium bullatum</name>
    <dbReference type="NCBI Taxonomy" id="570505"/>
    <lineage>
        <taxon>Bacteria</taxon>
        <taxon>Pseudomonadati</taxon>
        <taxon>Pseudomonadota</taxon>
        <taxon>Alphaproteobacteria</taxon>
        <taxon>Hyphomicrobiales</taxon>
        <taxon>Methylobacteriaceae</taxon>
        <taxon>Methylobacterium</taxon>
    </lineage>
</organism>
<dbReference type="PANTHER" id="PTHR47151:SF2">
    <property type="entry name" value="AMINO ACID BINDING PROTEIN"/>
    <property type="match status" value="1"/>
</dbReference>
<keyword evidence="3 5" id="KW-0732">Signal</keyword>